<keyword evidence="12" id="KW-0269">Exonuclease</keyword>
<reference evidence="12 13" key="1">
    <citation type="submission" date="2020-02" db="EMBL/GenBank/DDBJ databases">
        <title>Draft genome sequence of Haematococcus lacustris strain NIES-144.</title>
        <authorList>
            <person name="Morimoto D."/>
            <person name="Nakagawa S."/>
            <person name="Yoshida T."/>
            <person name="Sawayama S."/>
        </authorList>
    </citation>
    <scope>NUCLEOTIDE SEQUENCE [LARGE SCALE GENOMIC DNA]</scope>
    <source>
        <strain evidence="12 13">NIES-144</strain>
    </source>
</reference>
<sequence>MQVLPGWAAQRHTAWLAQHQQQTGPATTATPELSILSYNVWFEPVAFEQRMEGFGRLLQSLGHPDILLLQEVTHNALLVWNRADWPSRYQWPAMPSPDMAYFTLLAYRKDRVVADSPGDYAQRQPLQSIMGRDVLSLRCRLKDQGSSWPPLLVAVSHLESPTGRDK</sequence>
<evidence type="ECO:0000256" key="8">
    <source>
        <dbReference type="ARBA" id="ARBA00022842"/>
    </source>
</evidence>
<protein>
    <submittedName>
        <fullName evidence="12">Endo/exonuclease/phosphatase domain-containing protein</fullName>
    </submittedName>
</protein>
<keyword evidence="13" id="KW-1185">Reference proteome</keyword>
<keyword evidence="9" id="KW-0234">DNA repair</keyword>
<dbReference type="AlphaFoldDB" id="A0A699Z979"/>
<dbReference type="GO" id="GO:0003697">
    <property type="term" value="F:single-stranded DNA binding"/>
    <property type="evidence" value="ECO:0007669"/>
    <property type="project" value="TreeGrafter"/>
</dbReference>
<dbReference type="GO" id="GO:0046872">
    <property type="term" value="F:metal ion binding"/>
    <property type="evidence" value="ECO:0007669"/>
    <property type="project" value="UniProtKB-KW"/>
</dbReference>
<dbReference type="InterPro" id="IPR051547">
    <property type="entry name" value="TDP2-like"/>
</dbReference>
<comment type="cofactor">
    <cofactor evidence="1">
        <name>Mn(2+)</name>
        <dbReference type="ChEBI" id="CHEBI:29035"/>
    </cofactor>
</comment>
<evidence type="ECO:0000256" key="9">
    <source>
        <dbReference type="ARBA" id="ARBA00023204"/>
    </source>
</evidence>
<evidence type="ECO:0000256" key="4">
    <source>
        <dbReference type="ARBA" id="ARBA00022722"/>
    </source>
</evidence>
<dbReference type="EMBL" id="BLLF01001255">
    <property type="protein sequence ID" value="GFH18155.1"/>
    <property type="molecule type" value="Genomic_DNA"/>
</dbReference>
<evidence type="ECO:0000256" key="7">
    <source>
        <dbReference type="ARBA" id="ARBA00022801"/>
    </source>
</evidence>
<comment type="caution">
    <text evidence="12">The sequence shown here is derived from an EMBL/GenBank/DDBJ whole genome shotgun (WGS) entry which is preliminary data.</text>
</comment>
<dbReference type="GO" id="GO:0004527">
    <property type="term" value="F:exonuclease activity"/>
    <property type="evidence" value="ECO:0007669"/>
    <property type="project" value="UniProtKB-KW"/>
</dbReference>
<comment type="cofactor">
    <cofactor evidence="2">
        <name>Mg(2+)</name>
        <dbReference type="ChEBI" id="CHEBI:18420"/>
    </cofactor>
</comment>
<evidence type="ECO:0000256" key="1">
    <source>
        <dbReference type="ARBA" id="ARBA00001936"/>
    </source>
</evidence>
<evidence type="ECO:0000313" key="12">
    <source>
        <dbReference type="EMBL" id="GFH18155.1"/>
    </source>
</evidence>
<accession>A0A699Z979</accession>
<dbReference type="Proteomes" id="UP000485058">
    <property type="component" value="Unassembled WGS sequence"/>
</dbReference>
<evidence type="ECO:0000256" key="2">
    <source>
        <dbReference type="ARBA" id="ARBA00001946"/>
    </source>
</evidence>
<dbReference type="GO" id="GO:0070260">
    <property type="term" value="F:5'-tyrosyl-DNA phosphodiesterase activity"/>
    <property type="evidence" value="ECO:0007669"/>
    <property type="project" value="TreeGrafter"/>
</dbReference>
<keyword evidence="7" id="KW-0378">Hydrolase</keyword>
<organism evidence="12 13">
    <name type="scientific">Haematococcus lacustris</name>
    <name type="common">Green alga</name>
    <name type="synonym">Haematococcus pluvialis</name>
    <dbReference type="NCBI Taxonomy" id="44745"/>
    <lineage>
        <taxon>Eukaryota</taxon>
        <taxon>Viridiplantae</taxon>
        <taxon>Chlorophyta</taxon>
        <taxon>core chlorophytes</taxon>
        <taxon>Chlorophyceae</taxon>
        <taxon>CS clade</taxon>
        <taxon>Chlamydomonadales</taxon>
        <taxon>Haematococcaceae</taxon>
        <taxon>Haematococcus</taxon>
    </lineage>
</organism>
<dbReference type="PANTHER" id="PTHR15822">
    <property type="entry name" value="TRAF AND TNF RECEPTOR-ASSOCIATED PROTEIN"/>
    <property type="match status" value="1"/>
</dbReference>
<name>A0A699Z979_HAELA</name>
<evidence type="ECO:0000256" key="3">
    <source>
        <dbReference type="ARBA" id="ARBA00004322"/>
    </source>
</evidence>
<keyword evidence="6" id="KW-0227">DNA damage</keyword>
<keyword evidence="5" id="KW-0479">Metal-binding</keyword>
<evidence type="ECO:0000256" key="5">
    <source>
        <dbReference type="ARBA" id="ARBA00022723"/>
    </source>
</evidence>
<gene>
    <name evidence="12" type="ORF">HaLaN_14907</name>
</gene>
<evidence type="ECO:0000256" key="10">
    <source>
        <dbReference type="ARBA" id="ARBA00023242"/>
    </source>
</evidence>
<evidence type="ECO:0000259" key="11">
    <source>
        <dbReference type="Pfam" id="PF03372"/>
    </source>
</evidence>
<feature type="non-terminal residue" evidence="12">
    <location>
        <position position="1"/>
    </location>
</feature>
<feature type="non-terminal residue" evidence="12">
    <location>
        <position position="166"/>
    </location>
</feature>
<proteinExistence type="predicted"/>
<dbReference type="InterPro" id="IPR036691">
    <property type="entry name" value="Endo/exonu/phosph_ase_sf"/>
</dbReference>
<comment type="subcellular location">
    <subcellularLocation>
        <location evidence="3">Nucleus</location>
        <location evidence="3">PML body</location>
    </subcellularLocation>
</comment>
<dbReference type="InterPro" id="IPR005135">
    <property type="entry name" value="Endo/exonuclease/phosphatase"/>
</dbReference>
<dbReference type="GO" id="GO:0005737">
    <property type="term" value="C:cytoplasm"/>
    <property type="evidence" value="ECO:0007669"/>
    <property type="project" value="TreeGrafter"/>
</dbReference>
<dbReference type="Pfam" id="PF03372">
    <property type="entry name" value="Exo_endo_phos"/>
    <property type="match status" value="1"/>
</dbReference>
<evidence type="ECO:0000313" key="13">
    <source>
        <dbReference type="Proteomes" id="UP000485058"/>
    </source>
</evidence>
<dbReference type="SUPFAM" id="SSF56219">
    <property type="entry name" value="DNase I-like"/>
    <property type="match status" value="1"/>
</dbReference>
<feature type="domain" description="Endonuclease/exonuclease/phosphatase" evidence="11">
    <location>
        <begin position="36"/>
        <end position="114"/>
    </location>
</feature>
<dbReference type="GO" id="GO:0006302">
    <property type="term" value="P:double-strand break repair"/>
    <property type="evidence" value="ECO:0007669"/>
    <property type="project" value="TreeGrafter"/>
</dbReference>
<keyword evidence="4" id="KW-0540">Nuclease</keyword>
<dbReference type="Gene3D" id="3.60.10.10">
    <property type="entry name" value="Endonuclease/exonuclease/phosphatase"/>
    <property type="match status" value="1"/>
</dbReference>
<evidence type="ECO:0000256" key="6">
    <source>
        <dbReference type="ARBA" id="ARBA00022763"/>
    </source>
</evidence>
<dbReference type="PANTHER" id="PTHR15822:SF4">
    <property type="entry name" value="TYROSYL-DNA PHOSPHODIESTERASE 2"/>
    <property type="match status" value="1"/>
</dbReference>
<keyword evidence="10" id="KW-0539">Nucleus</keyword>
<keyword evidence="8" id="KW-0460">Magnesium</keyword>